<evidence type="ECO:0000313" key="3">
    <source>
        <dbReference type="Proteomes" id="UP001238088"/>
    </source>
</evidence>
<dbReference type="PANTHER" id="PTHR32097:SF17">
    <property type="entry name" value="CAMP-BINDING PROTEIN 1-RELATED"/>
    <property type="match status" value="1"/>
</dbReference>
<dbReference type="PROSITE" id="PS50234">
    <property type="entry name" value="VWFA"/>
    <property type="match status" value="1"/>
</dbReference>
<sequence length="420" mass="46681">MSNTVSLKKGANTLLPSSGIITIEVQWSSSSELDVSSFLVTADGKVPSDDYMVFYNQETDPERSVSLKENEKNRVVFTIDLDRLSPSIQRGAFTATLDGHLTFSTVQGLCINVKSVQGEVHYQVDDVAEEKALVIAEVYRHQSNFKFRAIGRGFNGGLKPLAESFGVDVEEPESPSLPQVEAPPAEAAPAPKINLSKIDLLKKKVAVSLEKKKIPQVKARVAVVFDASGSMTALYAKGTVQRAFERVLAVAACMDDNGELDVWFFGSKSMRAKSVNERDYEDYIKRTYPTPKIFSGLGVGNNEPAVMRDVIKKYVKEEPRNDIPTYVIFFSDGGIYEDKKISKILVDSSKQNLFWQFVGIGNANYGVLQKLDNLPGRFIDNAGFFALDDLDNITDEELYNRLLDEFPTWLAEAKRHGLLH</sequence>
<dbReference type="InterPro" id="IPR002035">
    <property type="entry name" value="VWF_A"/>
</dbReference>
<dbReference type="Pfam" id="PF02342">
    <property type="entry name" value="TerD"/>
    <property type="match status" value="1"/>
</dbReference>
<dbReference type="Gene3D" id="2.60.60.30">
    <property type="entry name" value="sav2460 like domains"/>
    <property type="match status" value="1"/>
</dbReference>
<dbReference type="EMBL" id="JAUSUB010000018">
    <property type="protein sequence ID" value="MDQ0271921.1"/>
    <property type="molecule type" value="Genomic_DNA"/>
</dbReference>
<feature type="domain" description="VWFA" evidence="1">
    <location>
        <begin position="220"/>
        <end position="402"/>
    </location>
</feature>
<dbReference type="RefSeq" id="WP_307477241.1">
    <property type="nucleotide sequence ID" value="NZ_JAUSUB010000018.1"/>
</dbReference>
<dbReference type="SMART" id="SM00327">
    <property type="entry name" value="VWA"/>
    <property type="match status" value="1"/>
</dbReference>
<evidence type="ECO:0000259" key="1">
    <source>
        <dbReference type="PROSITE" id="PS50234"/>
    </source>
</evidence>
<dbReference type="InterPro" id="IPR003325">
    <property type="entry name" value="TerD"/>
</dbReference>
<organism evidence="2 3">
    <name type="scientific">Cytobacillus purgationiresistens</name>
    <dbReference type="NCBI Taxonomy" id="863449"/>
    <lineage>
        <taxon>Bacteria</taxon>
        <taxon>Bacillati</taxon>
        <taxon>Bacillota</taxon>
        <taxon>Bacilli</taxon>
        <taxon>Bacillales</taxon>
        <taxon>Bacillaceae</taxon>
        <taxon>Cytobacillus</taxon>
    </lineage>
</organism>
<name>A0ABU0AKX5_9BACI</name>
<dbReference type="Proteomes" id="UP001238088">
    <property type="component" value="Unassembled WGS sequence"/>
</dbReference>
<reference evidence="2 3" key="1">
    <citation type="submission" date="2023-07" db="EMBL/GenBank/DDBJ databases">
        <title>Genomic Encyclopedia of Type Strains, Phase IV (KMG-IV): sequencing the most valuable type-strain genomes for metagenomic binning, comparative biology and taxonomic classification.</title>
        <authorList>
            <person name="Goeker M."/>
        </authorList>
    </citation>
    <scope>NUCLEOTIDE SEQUENCE [LARGE SCALE GENOMIC DNA]</scope>
    <source>
        <strain evidence="2 3">DSM 23494</strain>
    </source>
</reference>
<dbReference type="CDD" id="cd06974">
    <property type="entry name" value="TerD_like"/>
    <property type="match status" value="1"/>
</dbReference>
<accession>A0ABU0AKX5</accession>
<comment type="caution">
    <text evidence="2">The sequence shown here is derived from an EMBL/GenBank/DDBJ whole genome shotgun (WGS) entry which is preliminary data.</text>
</comment>
<dbReference type="Pfam" id="PF10138">
    <property type="entry name" value="vWA-TerF-like"/>
    <property type="match status" value="1"/>
</dbReference>
<dbReference type="SUPFAM" id="SSF53300">
    <property type="entry name" value="vWA-like"/>
    <property type="match status" value="1"/>
</dbReference>
<dbReference type="InterPro" id="IPR036465">
    <property type="entry name" value="vWFA_dom_sf"/>
</dbReference>
<gene>
    <name evidence="2" type="ORF">J2S17_003809</name>
</gene>
<dbReference type="InterPro" id="IPR019303">
    <property type="entry name" value="vWA_TerF_C"/>
</dbReference>
<evidence type="ECO:0000313" key="2">
    <source>
        <dbReference type="EMBL" id="MDQ0271921.1"/>
    </source>
</evidence>
<protein>
    <submittedName>
        <fullName evidence="2">Stress response protein SCP2</fullName>
    </submittedName>
</protein>
<dbReference type="InterPro" id="IPR051324">
    <property type="entry name" value="Stress/Tellurium_Resist"/>
</dbReference>
<dbReference type="PANTHER" id="PTHR32097">
    <property type="entry name" value="CAMP-BINDING PROTEIN 1-RELATED"/>
    <property type="match status" value="1"/>
</dbReference>
<keyword evidence="3" id="KW-1185">Reference proteome</keyword>
<proteinExistence type="predicted"/>
<dbReference type="Gene3D" id="3.40.50.410">
    <property type="entry name" value="von Willebrand factor, type A domain"/>
    <property type="match status" value="1"/>
</dbReference>